<keyword evidence="1 2" id="KW-0812">Transmembrane</keyword>
<comment type="caution">
    <text evidence="2">The sequence shown here is derived from an EMBL/GenBank/DDBJ whole genome shotgun (WGS) entry which is preliminary data.</text>
</comment>
<gene>
    <name evidence="2" type="ORF">HLUCCX10_01820</name>
</gene>
<proteinExistence type="predicted"/>
<evidence type="ECO:0000313" key="2">
    <source>
        <dbReference type="EMBL" id="KPQ19747.1"/>
    </source>
</evidence>
<dbReference type="STRING" id="1305737.GCA_000526355_00225"/>
<keyword evidence="1" id="KW-0472">Membrane</keyword>
<dbReference type="PATRIC" id="fig|1305737.6.peg.1020"/>
<name>A0A0P7YV65_9BACT</name>
<dbReference type="Proteomes" id="UP000050421">
    <property type="component" value="Unassembled WGS sequence"/>
</dbReference>
<protein>
    <submittedName>
        <fullName evidence="2">Transmembrane family 220, helix</fullName>
    </submittedName>
</protein>
<evidence type="ECO:0000256" key="1">
    <source>
        <dbReference type="SAM" id="Phobius"/>
    </source>
</evidence>
<dbReference type="EMBL" id="LJXT01000006">
    <property type="protein sequence ID" value="KPQ19747.1"/>
    <property type="molecule type" value="Genomic_DNA"/>
</dbReference>
<reference evidence="2 3" key="1">
    <citation type="submission" date="2015-09" db="EMBL/GenBank/DDBJ databases">
        <title>Identification and resolution of microdiversity through metagenomic sequencing of parallel consortia.</title>
        <authorList>
            <person name="Nelson W.C."/>
            <person name="Romine M.F."/>
            <person name="Lindemann S.R."/>
        </authorList>
    </citation>
    <scope>NUCLEOTIDE SEQUENCE [LARGE SCALE GENOMIC DNA]</scope>
    <source>
        <strain evidence="2">HL-49</strain>
    </source>
</reference>
<feature type="transmembrane region" description="Helical" evidence="1">
    <location>
        <begin position="100"/>
        <end position="118"/>
    </location>
</feature>
<dbReference type="PANTHER" id="PTHR34262">
    <property type="entry name" value="TRANSMEMBRANE PROTEIN 220"/>
    <property type="match status" value="1"/>
</dbReference>
<feature type="transmembrane region" description="Helical" evidence="1">
    <location>
        <begin position="53"/>
        <end position="70"/>
    </location>
</feature>
<dbReference type="OrthoDB" id="329078at2"/>
<dbReference type="PANTHER" id="PTHR34262:SF1">
    <property type="entry name" value="TRANSMEMBRANE PROTEIN 220"/>
    <property type="match status" value="1"/>
</dbReference>
<organism evidence="2 3">
    <name type="scientific">Algoriphagus marincola HL-49</name>
    <dbReference type="NCBI Taxonomy" id="1305737"/>
    <lineage>
        <taxon>Bacteria</taxon>
        <taxon>Pseudomonadati</taxon>
        <taxon>Bacteroidota</taxon>
        <taxon>Cytophagia</taxon>
        <taxon>Cytophagales</taxon>
        <taxon>Cyclobacteriaceae</taxon>
        <taxon>Algoriphagus</taxon>
    </lineage>
</organism>
<dbReference type="InterPro" id="IPR029377">
    <property type="entry name" value="TMEM220"/>
</dbReference>
<sequence>MKFWKYFYGFWIVAFALFSYWQFNDPDPEVWVSVYAVAIIFCLMGIRGIFPRYPLTIVVIACFVGAIYFWPESVSGWIGQEIEQGDLTMKTPEMEEGRESFGLLIVALVMLPGLIRSWKK</sequence>
<feature type="transmembrane region" description="Helical" evidence="1">
    <location>
        <begin position="29"/>
        <end position="46"/>
    </location>
</feature>
<dbReference type="Pfam" id="PF15071">
    <property type="entry name" value="TMEM220"/>
    <property type="match status" value="1"/>
</dbReference>
<keyword evidence="1" id="KW-1133">Transmembrane helix</keyword>
<dbReference type="eggNOG" id="ENOG50336S7">
    <property type="taxonomic scope" value="Bacteria"/>
</dbReference>
<accession>A0A0P7YV65</accession>
<evidence type="ECO:0000313" key="3">
    <source>
        <dbReference type="Proteomes" id="UP000050421"/>
    </source>
</evidence>
<dbReference type="AlphaFoldDB" id="A0A0P7YV65"/>
<feature type="transmembrane region" description="Helical" evidence="1">
    <location>
        <begin position="7"/>
        <end position="23"/>
    </location>
</feature>